<dbReference type="EMBL" id="MLJW01000802">
    <property type="protein sequence ID" value="OIQ82458.1"/>
    <property type="molecule type" value="Genomic_DNA"/>
</dbReference>
<dbReference type="Pfam" id="PF09413">
    <property type="entry name" value="DUF2007"/>
    <property type="match status" value="1"/>
</dbReference>
<organism evidence="2">
    <name type="scientific">mine drainage metagenome</name>
    <dbReference type="NCBI Taxonomy" id="410659"/>
    <lineage>
        <taxon>unclassified sequences</taxon>
        <taxon>metagenomes</taxon>
        <taxon>ecological metagenomes</taxon>
    </lineage>
</organism>
<protein>
    <recommendedName>
        <fullName evidence="1">DUF2007 domain-containing protein</fullName>
    </recommendedName>
</protein>
<reference evidence="2" key="1">
    <citation type="submission" date="2016-10" db="EMBL/GenBank/DDBJ databases">
        <title>Sequence of Gallionella enrichment culture.</title>
        <authorList>
            <person name="Poehlein A."/>
            <person name="Muehling M."/>
            <person name="Daniel R."/>
        </authorList>
    </citation>
    <scope>NUCLEOTIDE SEQUENCE</scope>
</reference>
<name>A0A1J5QGT8_9ZZZZ</name>
<gene>
    <name evidence="2" type="ORF">GALL_357540</name>
</gene>
<feature type="domain" description="DUF2007" evidence="1">
    <location>
        <begin position="1"/>
        <end position="68"/>
    </location>
</feature>
<evidence type="ECO:0000259" key="1">
    <source>
        <dbReference type="Pfam" id="PF09413"/>
    </source>
</evidence>
<sequence length="103" mass="11377">MKRLCSAPNLVIATLWADALNAAGYPAQVFSRYLSGIAGEIPLDQALPTVWLMNETDLAAARALLDALERPRGSPPWSCPQCGERHPGQFTQCWHCGRQQPRF</sequence>
<comment type="caution">
    <text evidence="2">The sequence shown here is derived from an EMBL/GenBank/DDBJ whole genome shotgun (WGS) entry which is preliminary data.</text>
</comment>
<accession>A0A1J5QGT8</accession>
<proteinExistence type="predicted"/>
<dbReference type="AlphaFoldDB" id="A0A1J5QGT8"/>
<evidence type="ECO:0000313" key="2">
    <source>
        <dbReference type="EMBL" id="OIQ82458.1"/>
    </source>
</evidence>
<dbReference type="InterPro" id="IPR018551">
    <property type="entry name" value="DUF2007"/>
</dbReference>